<sequence length="188" mass="19681">MDKSLPADIMPIGSSISKLIIHLSPQESRELASHLHLCYYSLPEPDGPQSIARHMRYHDTAHSVAAPVNANTSFAIPPTTFLIALDLVTCCGVVAAAAAAPAAFFVEFALDIPDGPTALLLPTVTVAKAVAVPPPKTLACVTVAVATPPPAPVTVFVDVIEEAETEEEEEERTESAMGMAATTPPETS</sequence>
<feature type="compositionally biased region" description="Acidic residues" evidence="1">
    <location>
        <begin position="163"/>
        <end position="172"/>
    </location>
</feature>
<feature type="region of interest" description="Disordered" evidence="1">
    <location>
        <begin position="163"/>
        <end position="188"/>
    </location>
</feature>
<keyword evidence="3" id="KW-1185">Reference proteome</keyword>
<dbReference type="EMBL" id="KZ678393">
    <property type="protein sequence ID" value="PSR97249.1"/>
    <property type="molecule type" value="Genomic_DNA"/>
</dbReference>
<gene>
    <name evidence="2" type="ORF">BD289DRAFT_113130</name>
</gene>
<evidence type="ECO:0000313" key="3">
    <source>
        <dbReference type="Proteomes" id="UP000241462"/>
    </source>
</evidence>
<evidence type="ECO:0000313" key="2">
    <source>
        <dbReference type="EMBL" id="PSR97249.1"/>
    </source>
</evidence>
<organism evidence="2 3">
    <name type="scientific">Coniella lustricola</name>
    <dbReference type="NCBI Taxonomy" id="2025994"/>
    <lineage>
        <taxon>Eukaryota</taxon>
        <taxon>Fungi</taxon>
        <taxon>Dikarya</taxon>
        <taxon>Ascomycota</taxon>
        <taxon>Pezizomycotina</taxon>
        <taxon>Sordariomycetes</taxon>
        <taxon>Sordariomycetidae</taxon>
        <taxon>Diaporthales</taxon>
        <taxon>Schizoparmaceae</taxon>
        <taxon>Coniella</taxon>
    </lineage>
</organism>
<dbReference type="InParanoid" id="A0A2T3AGC3"/>
<reference evidence="2 3" key="1">
    <citation type="journal article" date="2018" name="Mycol. Prog.">
        <title>Coniella lustricola, a new species from submerged detritus.</title>
        <authorList>
            <person name="Raudabaugh D.B."/>
            <person name="Iturriaga T."/>
            <person name="Carver A."/>
            <person name="Mondo S."/>
            <person name="Pangilinan J."/>
            <person name="Lipzen A."/>
            <person name="He G."/>
            <person name="Amirebrahimi M."/>
            <person name="Grigoriev I.V."/>
            <person name="Miller A.N."/>
        </authorList>
    </citation>
    <scope>NUCLEOTIDE SEQUENCE [LARGE SCALE GENOMIC DNA]</scope>
    <source>
        <strain evidence="2 3">B22-T-1</strain>
    </source>
</reference>
<dbReference type="AlphaFoldDB" id="A0A2T3AGC3"/>
<evidence type="ECO:0000256" key="1">
    <source>
        <dbReference type="SAM" id="MobiDB-lite"/>
    </source>
</evidence>
<protein>
    <submittedName>
        <fullName evidence="2">Uncharacterized protein</fullName>
    </submittedName>
</protein>
<name>A0A2T3AGC3_9PEZI</name>
<dbReference type="Proteomes" id="UP000241462">
    <property type="component" value="Unassembled WGS sequence"/>
</dbReference>
<proteinExistence type="predicted"/>
<accession>A0A2T3AGC3</accession>